<evidence type="ECO:0000256" key="1">
    <source>
        <dbReference type="SAM" id="MobiDB-lite"/>
    </source>
</evidence>
<dbReference type="Gene3D" id="1.10.10.10">
    <property type="entry name" value="Winged helix-like DNA-binding domain superfamily/Winged helix DNA-binding domain"/>
    <property type="match status" value="1"/>
</dbReference>
<dbReference type="PROSITE" id="PS50995">
    <property type="entry name" value="HTH_MARR_2"/>
    <property type="match status" value="1"/>
</dbReference>
<dbReference type="InterPro" id="IPR036390">
    <property type="entry name" value="WH_DNA-bd_sf"/>
</dbReference>
<feature type="domain" description="HTH marR-type" evidence="2">
    <location>
        <begin position="21"/>
        <end position="161"/>
    </location>
</feature>
<evidence type="ECO:0000313" key="4">
    <source>
        <dbReference type="Proteomes" id="UP001209083"/>
    </source>
</evidence>
<reference evidence="3 4" key="1">
    <citation type="submission" date="2023-05" db="EMBL/GenBank/DDBJ databases">
        <title>Lithophilousrod everest ZFBP1038 complete genpme.</title>
        <authorList>
            <person name="Tian M."/>
        </authorList>
    </citation>
    <scope>NUCLEOTIDE SEQUENCE [LARGE SCALE GENOMIC DNA]</scope>
    <source>
        <strain evidence="3 4">ZFBP1038</strain>
    </source>
</reference>
<organism evidence="3 4">
    <name type="scientific">Saxibacter everestensis</name>
    <dbReference type="NCBI Taxonomy" id="2909229"/>
    <lineage>
        <taxon>Bacteria</taxon>
        <taxon>Bacillati</taxon>
        <taxon>Actinomycetota</taxon>
        <taxon>Actinomycetes</taxon>
        <taxon>Micrococcales</taxon>
        <taxon>Brevibacteriaceae</taxon>
        <taxon>Saxibacter</taxon>
    </lineage>
</organism>
<evidence type="ECO:0000259" key="2">
    <source>
        <dbReference type="PROSITE" id="PS50995"/>
    </source>
</evidence>
<dbReference type="InterPro" id="IPR036388">
    <property type="entry name" value="WH-like_DNA-bd_sf"/>
</dbReference>
<dbReference type="SUPFAM" id="SSF46785">
    <property type="entry name" value="Winged helix' DNA-binding domain"/>
    <property type="match status" value="1"/>
</dbReference>
<dbReference type="Pfam" id="PF12802">
    <property type="entry name" value="MarR_2"/>
    <property type="match status" value="1"/>
</dbReference>
<dbReference type="InterPro" id="IPR039422">
    <property type="entry name" value="MarR/SlyA-like"/>
</dbReference>
<dbReference type="EMBL" id="CP090958">
    <property type="protein sequence ID" value="WGW11592.1"/>
    <property type="molecule type" value="Genomic_DNA"/>
</dbReference>
<protein>
    <submittedName>
        <fullName evidence="3">MarR family transcriptional regulator</fullName>
    </submittedName>
</protein>
<dbReference type="InterPro" id="IPR000835">
    <property type="entry name" value="HTH_MarR-typ"/>
</dbReference>
<gene>
    <name evidence="3" type="ORF">LWF01_16085</name>
</gene>
<dbReference type="Proteomes" id="UP001209083">
    <property type="component" value="Chromosome"/>
</dbReference>
<feature type="compositionally biased region" description="Basic and acidic residues" evidence="1">
    <location>
        <begin position="191"/>
        <end position="202"/>
    </location>
</feature>
<dbReference type="SMART" id="SM00347">
    <property type="entry name" value="HTH_MARR"/>
    <property type="match status" value="1"/>
</dbReference>
<dbReference type="RefSeq" id="WP_349638382.1">
    <property type="nucleotide sequence ID" value="NZ_CP090958.1"/>
</dbReference>
<name>A0ABY8QRM1_9MICO</name>
<proteinExistence type="predicted"/>
<dbReference type="PANTHER" id="PTHR33164:SF102">
    <property type="entry name" value="TRANSCRIPTIONAL REGULATORY PROTEIN"/>
    <property type="match status" value="1"/>
</dbReference>
<evidence type="ECO:0000313" key="3">
    <source>
        <dbReference type="EMBL" id="WGW11592.1"/>
    </source>
</evidence>
<sequence length="202" mass="22211">MVARESDRVPTSYWYADRDGAAEPAVLVLRALRRFHAADSAMRERLRVEMDMNESDLRALRHLISAEPSGRAIAPKDLARLLGISSAATAKLLARLVGSGHLRREVNPNDHRAQLLHVTPAAHLEVRKTLSSMHERMLAVAENLTRDQQETVINFLNLLSAAVDAPKEVAAPGTLPPTVPLGTESPGSKGTRNDTSHRNNRR</sequence>
<keyword evidence="4" id="KW-1185">Reference proteome</keyword>
<feature type="region of interest" description="Disordered" evidence="1">
    <location>
        <begin position="170"/>
        <end position="202"/>
    </location>
</feature>
<dbReference type="PANTHER" id="PTHR33164">
    <property type="entry name" value="TRANSCRIPTIONAL REGULATOR, MARR FAMILY"/>
    <property type="match status" value="1"/>
</dbReference>
<accession>A0ABY8QRM1</accession>